<organism evidence="1">
    <name type="scientific">bioreactor metagenome</name>
    <dbReference type="NCBI Taxonomy" id="1076179"/>
    <lineage>
        <taxon>unclassified sequences</taxon>
        <taxon>metagenomes</taxon>
        <taxon>ecological metagenomes</taxon>
    </lineage>
</organism>
<sequence length="45" mass="5386">MIVFLRALRNIGDVLGSAQVFQFMYVEKNLFYYKEILHYAVLRSE</sequence>
<proteinExistence type="predicted"/>
<accession>A0A644SR20</accession>
<dbReference type="AlphaFoldDB" id="A0A644SR20"/>
<gene>
    <name evidence="1" type="ORF">SDC9_01663</name>
</gene>
<protein>
    <submittedName>
        <fullName evidence="1">Uncharacterized protein</fullName>
    </submittedName>
</protein>
<reference evidence="1" key="1">
    <citation type="submission" date="2019-08" db="EMBL/GenBank/DDBJ databases">
        <authorList>
            <person name="Kucharzyk K."/>
            <person name="Murdoch R.W."/>
            <person name="Higgins S."/>
            <person name="Loffler F."/>
        </authorList>
    </citation>
    <scope>NUCLEOTIDE SEQUENCE</scope>
</reference>
<comment type="caution">
    <text evidence="1">The sequence shown here is derived from an EMBL/GenBank/DDBJ whole genome shotgun (WGS) entry which is preliminary data.</text>
</comment>
<evidence type="ECO:0000313" key="1">
    <source>
        <dbReference type="EMBL" id="MPL56181.1"/>
    </source>
</evidence>
<dbReference type="EMBL" id="VSSQ01000002">
    <property type="protein sequence ID" value="MPL56181.1"/>
    <property type="molecule type" value="Genomic_DNA"/>
</dbReference>
<name>A0A644SR20_9ZZZZ</name>